<feature type="transmembrane region" description="Helical" evidence="11">
    <location>
        <begin position="47"/>
        <end position="65"/>
    </location>
</feature>
<evidence type="ECO:0000256" key="7">
    <source>
        <dbReference type="ARBA" id="ARBA00022989"/>
    </source>
</evidence>
<evidence type="ECO:0008006" key="14">
    <source>
        <dbReference type="Google" id="ProtNLM"/>
    </source>
</evidence>
<reference evidence="12" key="1">
    <citation type="journal article" date="2019" name="Plant J.">
        <title>Chlorella vulgaris genome assembly and annotation reveals the molecular basis for metabolic acclimation to high light conditions.</title>
        <authorList>
            <person name="Cecchin M."/>
            <person name="Marcolungo L."/>
            <person name="Rossato M."/>
            <person name="Girolomoni L."/>
            <person name="Cosentino E."/>
            <person name="Cuine S."/>
            <person name="Li-Beisson Y."/>
            <person name="Delledonne M."/>
            <person name="Ballottari M."/>
        </authorList>
    </citation>
    <scope>NUCLEOTIDE SEQUENCE</scope>
    <source>
        <strain evidence="12">211/11P</strain>
    </source>
</reference>
<accession>A0A9D4YXE6</accession>
<keyword evidence="5" id="KW-0256">Endoplasmic reticulum</keyword>
<dbReference type="GO" id="GO:0006886">
    <property type="term" value="P:intracellular protein transport"/>
    <property type="evidence" value="ECO:0007669"/>
    <property type="project" value="InterPro"/>
</dbReference>
<keyword evidence="8" id="KW-0811">Translocation</keyword>
<sequence length="70" mass="7394">MAGALAKRSNDSTVGSKRRTAAAGGRGKGSNYFYTDASSVLKLSPQAVIVSAISFIVFVFILHIFGKLRS</sequence>
<evidence type="ECO:0000256" key="4">
    <source>
        <dbReference type="ARBA" id="ARBA00022692"/>
    </source>
</evidence>
<keyword evidence="3" id="KW-0813">Transport</keyword>
<comment type="caution">
    <text evidence="12">The sequence shown here is derived from an EMBL/GenBank/DDBJ whole genome shotgun (WGS) entry which is preliminary data.</text>
</comment>
<dbReference type="InterPro" id="IPR016482">
    <property type="entry name" value="SecG/Sec61-beta/Sbh"/>
</dbReference>
<dbReference type="Pfam" id="PF03911">
    <property type="entry name" value="Sec61_beta"/>
    <property type="match status" value="1"/>
</dbReference>
<evidence type="ECO:0000256" key="3">
    <source>
        <dbReference type="ARBA" id="ARBA00022448"/>
    </source>
</evidence>
<keyword evidence="7 11" id="KW-1133">Transmembrane helix</keyword>
<keyword evidence="4 11" id="KW-0812">Transmembrane</keyword>
<evidence type="ECO:0000256" key="5">
    <source>
        <dbReference type="ARBA" id="ARBA00022824"/>
    </source>
</evidence>
<evidence type="ECO:0000256" key="1">
    <source>
        <dbReference type="ARBA" id="ARBA00004389"/>
    </source>
</evidence>
<reference evidence="12" key="2">
    <citation type="submission" date="2020-11" db="EMBL/GenBank/DDBJ databases">
        <authorList>
            <person name="Cecchin M."/>
            <person name="Marcolungo L."/>
            <person name="Rossato M."/>
            <person name="Girolomoni L."/>
            <person name="Cosentino E."/>
            <person name="Cuine S."/>
            <person name="Li-Beisson Y."/>
            <person name="Delledonne M."/>
            <person name="Ballottari M."/>
        </authorList>
    </citation>
    <scope>NUCLEOTIDE SEQUENCE</scope>
    <source>
        <strain evidence="12">211/11P</strain>
        <tissue evidence="12">Whole cell</tissue>
    </source>
</reference>
<keyword evidence="6" id="KW-0653">Protein transport</keyword>
<comment type="subcellular location">
    <subcellularLocation>
        <location evidence="1">Endoplasmic reticulum membrane</location>
        <topology evidence="1">Single-pass membrane protein</topology>
    </subcellularLocation>
</comment>
<feature type="region of interest" description="Disordered" evidence="10">
    <location>
        <begin position="1"/>
        <end position="31"/>
    </location>
</feature>
<evidence type="ECO:0000313" key="12">
    <source>
        <dbReference type="EMBL" id="KAI3431373.1"/>
    </source>
</evidence>
<dbReference type="PANTHER" id="PTHR13509">
    <property type="entry name" value="SEC61 SUBUNIT BETA"/>
    <property type="match status" value="1"/>
</dbReference>
<evidence type="ECO:0000313" key="13">
    <source>
        <dbReference type="Proteomes" id="UP001055712"/>
    </source>
</evidence>
<dbReference type="InterPro" id="IPR030671">
    <property type="entry name" value="Sec61-beta/Sbh"/>
</dbReference>
<evidence type="ECO:0000256" key="6">
    <source>
        <dbReference type="ARBA" id="ARBA00022927"/>
    </source>
</evidence>
<dbReference type="Proteomes" id="UP001055712">
    <property type="component" value="Unassembled WGS sequence"/>
</dbReference>
<evidence type="ECO:0000256" key="11">
    <source>
        <dbReference type="SAM" id="Phobius"/>
    </source>
</evidence>
<evidence type="ECO:0000256" key="10">
    <source>
        <dbReference type="SAM" id="MobiDB-lite"/>
    </source>
</evidence>
<dbReference type="EMBL" id="SIDB01000006">
    <property type="protein sequence ID" value="KAI3431373.1"/>
    <property type="molecule type" value="Genomic_DNA"/>
</dbReference>
<evidence type="ECO:0000256" key="9">
    <source>
        <dbReference type="ARBA" id="ARBA00023136"/>
    </source>
</evidence>
<dbReference type="GO" id="GO:0005784">
    <property type="term" value="C:Sec61 translocon complex"/>
    <property type="evidence" value="ECO:0007669"/>
    <property type="project" value="InterPro"/>
</dbReference>
<proteinExistence type="inferred from homology"/>
<keyword evidence="13" id="KW-1185">Reference proteome</keyword>
<keyword evidence="9 11" id="KW-0472">Membrane</keyword>
<evidence type="ECO:0000256" key="2">
    <source>
        <dbReference type="ARBA" id="ARBA00006103"/>
    </source>
</evidence>
<dbReference type="AlphaFoldDB" id="A0A9D4YXE6"/>
<protein>
    <recommendedName>
        <fullName evidence="14">Protein transport protein Sec61 subunit beta</fullName>
    </recommendedName>
</protein>
<comment type="similarity">
    <text evidence="2">Belongs to the SEC61-beta family.</text>
</comment>
<gene>
    <name evidence="12" type="ORF">D9Q98_004428</name>
</gene>
<name>A0A9D4YXE6_CHLVU</name>
<evidence type="ECO:0000256" key="8">
    <source>
        <dbReference type="ARBA" id="ARBA00023010"/>
    </source>
</evidence>
<organism evidence="12 13">
    <name type="scientific">Chlorella vulgaris</name>
    <name type="common">Green alga</name>
    <dbReference type="NCBI Taxonomy" id="3077"/>
    <lineage>
        <taxon>Eukaryota</taxon>
        <taxon>Viridiplantae</taxon>
        <taxon>Chlorophyta</taxon>
        <taxon>core chlorophytes</taxon>
        <taxon>Trebouxiophyceae</taxon>
        <taxon>Chlorellales</taxon>
        <taxon>Chlorellaceae</taxon>
        <taxon>Chlorella clade</taxon>
        <taxon>Chlorella</taxon>
    </lineage>
</organism>